<reference evidence="6" key="2">
    <citation type="submission" date="2024-08" db="UniProtKB">
        <authorList>
            <consortium name="EnsemblMetazoa"/>
        </authorList>
    </citation>
    <scope>IDENTIFICATION</scope>
</reference>
<feature type="domain" description="EF-hand" evidence="5">
    <location>
        <begin position="151"/>
        <end position="186"/>
    </location>
</feature>
<dbReference type="FunFam" id="1.10.238.10:FF:000009">
    <property type="entry name" value="Visinin-like protein 1"/>
    <property type="match status" value="1"/>
</dbReference>
<evidence type="ECO:0000313" key="7">
    <source>
        <dbReference type="Proteomes" id="UP000019118"/>
    </source>
</evidence>
<dbReference type="RefSeq" id="XP_019760632.1">
    <property type="nucleotide sequence ID" value="XM_019905073.2"/>
</dbReference>
<dbReference type="PANTHER" id="PTHR23055">
    <property type="entry name" value="CALCIUM BINDING PROTEINS"/>
    <property type="match status" value="1"/>
</dbReference>
<feature type="domain" description="EF-hand" evidence="5">
    <location>
        <begin position="103"/>
        <end position="138"/>
    </location>
</feature>
<dbReference type="AlphaFoldDB" id="A0AAR5PIB7"/>
<dbReference type="SMART" id="SM00054">
    <property type="entry name" value="EFh"/>
    <property type="match status" value="2"/>
</dbReference>
<accession>A0AAR5PIB7</accession>
<reference evidence="7" key="1">
    <citation type="journal article" date="2013" name="Genome Biol.">
        <title>Draft genome of the mountain pine beetle, Dendroctonus ponderosae Hopkins, a major forest pest.</title>
        <authorList>
            <person name="Keeling C.I."/>
            <person name="Yuen M.M."/>
            <person name="Liao N.Y."/>
            <person name="Docking T.R."/>
            <person name="Chan S.K."/>
            <person name="Taylor G.A."/>
            <person name="Palmquist D.L."/>
            <person name="Jackman S.D."/>
            <person name="Nguyen A."/>
            <person name="Li M."/>
            <person name="Henderson H."/>
            <person name="Janes J.K."/>
            <person name="Zhao Y."/>
            <person name="Pandoh P."/>
            <person name="Moore R."/>
            <person name="Sperling F.A."/>
            <person name="Huber D.P."/>
            <person name="Birol I."/>
            <person name="Jones S.J."/>
            <person name="Bohlmann J."/>
        </authorList>
    </citation>
    <scope>NUCLEOTIDE SEQUENCE</scope>
</reference>
<dbReference type="PROSITE" id="PS50222">
    <property type="entry name" value="EF_HAND_2"/>
    <property type="match status" value="2"/>
</dbReference>
<name>A0AAR5PIB7_DENPD</name>
<sequence>MDDEADEFTIHIARYRPQEIHKLASKTKFTKKEIQLIYRGFKQECPTGMVDEESFIHIFSQFFPLGDATNYAHYVFNTVKQKQTGKISFEDFLNILSKVSRGTIQEKLQWIFGLYDLNGDGTISKSELVDITTSIYEMLGHATQPAVNDNSAKEHAERIFQLIDANKDGVITIEEMITWISRDERYIKSLETLDTVL</sequence>
<dbReference type="CDD" id="cd00051">
    <property type="entry name" value="EFh"/>
    <property type="match status" value="1"/>
</dbReference>
<dbReference type="SUPFAM" id="SSF47473">
    <property type="entry name" value="EF-hand"/>
    <property type="match status" value="1"/>
</dbReference>
<evidence type="ECO:0000256" key="3">
    <source>
        <dbReference type="ARBA" id="ARBA00022737"/>
    </source>
</evidence>
<evidence type="ECO:0000256" key="4">
    <source>
        <dbReference type="ARBA" id="ARBA00022837"/>
    </source>
</evidence>
<dbReference type="GO" id="GO:0005509">
    <property type="term" value="F:calcium ion binding"/>
    <property type="evidence" value="ECO:0007669"/>
    <property type="project" value="InterPro"/>
</dbReference>
<dbReference type="InterPro" id="IPR028846">
    <property type="entry name" value="Recoverin"/>
</dbReference>
<evidence type="ECO:0000256" key="2">
    <source>
        <dbReference type="ARBA" id="ARBA00022723"/>
    </source>
</evidence>
<dbReference type="KEGG" id="dpa:109538032"/>
<keyword evidence="7" id="KW-1185">Reference proteome</keyword>
<evidence type="ECO:0000256" key="1">
    <source>
        <dbReference type="ARBA" id="ARBA00006049"/>
    </source>
</evidence>
<dbReference type="GeneID" id="109538032"/>
<dbReference type="Pfam" id="PF13499">
    <property type="entry name" value="EF-hand_7"/>
    <property type="match status" value="1"/>
</dbReference>
<keyword evidence="3" id="KW-0677">Repeat</keyword>
<dbReference type="InterPro" id="IPR018247">
    <property type="entry name" value="EF_Hand_1_Ca_BS"/>
</dbReference>
<evidence type="ECO:0000259" key="5">
    <source>
        <dbReference type="PROSITE" id="PS50222"/>
    </source>
</evidence>
<dbReference type="Proteomes" id="UP000019118">
    <property type="component" value="Unassembled WGS sequence"/>
</dbReference>
<evidence type="ECO:0000313" key="6">
    <source>
        <dbReference type="EnsemblMetazoa" id="XP_019760632.1"/>
    </source>
</evidence>
<dbReference type="InterPro" id="IPR002048">
    <property type="entry name" value="EF_hand_dom"/>
</dbReference>
<dbReference type="PRINTS" id="PR00450">
    <property type="entry name" value="RECOVERIN"/>
</dbReference>
<protein>
    <recommendedName>
        <fullName evidence="5">EF-hand domain-containing protein</fullName>
    </recommendedName>
</protein>
<dbReference type="Gene3D" id="1.10.238.10">
    <property type="entry name" value="EF-hand"/>
    <property type="match status" value="1"/>
</dbReference>
<dbReference type="InterPro" id="IPR011992">
    <property type="entry name" value="EF-hand-dom_pair"/>
</dbReference>
<dbReference type="PANTHER" id="PTHR23055:SF185">
    <property type="entry name" value="NEUROCALCIN HOMOLOG-LIKE PROTEIN"/>
    <property type="match status" value="1"/>
</dbReference>
<keyword evidence="4" id="KW-0106">Calcium</keyword>
<comment type="similarity">
    <text evidence="1">Belongs to the recoverin family.</text>
</comment>
<keyword evidence="2" id="KW-0479">Metal-binding</keyword>
<dbReference type="PROSITE" id="PS00018">
    <property type="entry name" value="EF_HAND_1"/>
    <property type="match status" value="2"/>
</dbReference>
<organism evidence="6 7">
    <name type="scientific">Dendroctonus ponderosae</name>
    <name type="common">Mountain pine beetle</name>
    <dbReference type="NCBI Taxonomy" id="77166"/>
    <lineage>
        <taxon>Eukaryota</taxon>
        <taxon>Metazoa</taxon>
        <taxon>Ecdysozoa</taxon>
        <taxon>Arthropoda</taxon>
        <taxon>Hexapoda</taxon>
        <taxon>Insecta</taxon>
        <taxon>Pterygota</taxon>
        <taxon>Neoptera</taxon>
        <taxon>Endopterygota</taxon>
        <taxon>Coleoptera</taxon>
        <taxon>Polyphaga</taxon>
        <taxon>Cucujiformia</taxon>
        <taxon>Curculionidae</taxon>
        <taxon>Scolytinae</taxon>
        <taxon>Dendroctonus</taxon>
    </lineage>
</organism>
<proteinExistence type="inferred from homology"/>
<dbReference type="EnsemblMetazoa" id="XM_019905073.1">
    <property type="protein sequence ID" value="XP_019760632.1"/>
    <property type="gene ID" value="LOC109538032"/>
</dbReference>